<name>A0A4U5U726_COLLU</name>
<evidence type="ECO:0000256" key="2">
    <source>
        <dbReference type="ARBA" id="ARBA00023180"/>
    </source>
</evidence>
<dbReference type="Proteomes" id="UP000298787">
    <property type="component" value="Chromosome 4"/>
</dbReference>
<dbReference type="GO" id="GO:0032426">
    <property type="term" value="C:stereocilium tip"/>
    <property type="evidence" value="ECO:0007669"/>
    <property type="project" value="TreeGrafter"/>
</dbReference>
<feature type="compositionally biased region" description="Polar residues" evidence="3">
    <location>
        <begin position="344"/>
        <end position="379"/>
    </location>
</feature>
<sequence length="1679" mass="186165">MGAELEDAPTEPDEDQLWEKVLHFFLQSEGSATLNQFNGQVPPRPSVKVQDWFLSLRGSPHWDWFLGLLQSLISLSERQPQRPLLMYLSQNWRTVSAVLEAALQALVSGTYGQASAGLQGFICALKGRSDCTFSVNWLQQLLRFLETRNWKPVVSLHPAEEGAEYSRGSSATGRLKPFSLPPEAIRQDGVSRNASLEDTTAIDDDPGSVQSLLLALSRSGLGDRGGYLAQKNLALVQSLDGLRRGLLHRVGNSVYGNLRTKVSRVTMALLDDVSSLVDVPQPNAQGRCSVGDLRQLILWGIRNNVTWNTQALGVRSQGLPSSIPFLSCPPNDGDELRSQHKKGPSSQTNSKQNRLHEPSTTPRRSQFNQSTNGQQKETEYSTSIEILEAACNDSIPGLTGVSNFTVFLYCKLFEGENGSVDPAVAETGLDLHTTCSDAAWYLSAAEEDFLWVHVCSEFFAHEFNNTVCANSSFWLQKAHQAALTKDYHFFNTTSIDDLCVQLSGEAIGGPGLDENCLAQLGSRLLSAQVFRHCFLPNNSVLISALCGKESSDSQQSLPEGSWAAAYCSKIQNVSSVNTTEETCQYREWAVHDFTNTTLLELCGQTHGLGEYICLNATLYYQLLRSIPQLADSCADLHAELEGRKCFLQRFFDMLPARYEFDTSQLCVDPAPLLMEVVHKLSVCEVEGREREGFLVVLGYVLRVLDFMVGLSSGLDEGEREARQGLGQAILLSSLLDSTSWATLQPEASMSVLHTVGVFLRREQNATLKEDLLSCFSPVLWDLIQRDDNSSALRVLLQEYLQMPRDSIRTLVMSAEKDAVKRFLSHMHQSWDQLQVETGQVSQKELQAMETMTAAFIHKFPRVTPELFVDLSQFIPFMSVSDIMSFPASLIVNDSVLTAIRDHSSGMKSLQKKAFVKRLLQSSVVGDVPTWPPYFLSSILPLLPYIPVSLFQQLTSQQLTPLVELLGNGGLDGVRGRHVLRTLFSKKKNLTSDNILRLGVLACYLDPVDLGSYLQDPAVSSNLWQLLAQCMSKGFISDSGRLSSWLIPAVQNLNVSSMAPPELSALTGLLPQLGASFLLSLPSQQLLEILSQPGLHRYSPAQLTMEKLCRLKPLHSGLSPAVLGDLQWSEISKAAHCQCWRTLLIELKPGHRAMLYNAVQEALRRENITQQVDCLLPFVPLRKLTETLNGTAILRDVSLYRDVLWSPQQGSQAEGDIDGTTMDVLGPLLPFLDRDSLALVDRGALVLRLEEMRSFCLPKEALKDISALLTKKDLLGEPSKWQVGDVEHLGRLVFSLSKKQINSIPLTVLNKDTVEQVLVGQSRWEDSAVGGVCVTKCMDQDRLRQQTQSLLRGIVRARSRRAKVPVPTCADIRGTFPSAWTPTQFSRMSQDELKQCIEVFAQDASMSSEQRRTLWVKLRQYFSPVRELRGDQVLALGSVVTEMGERELQETNLTDVGVLAHLGTLTEWSPKKMRVVISSVMRKRKLKVEQLSVVDLATFGHLICGLYPSEIKRLSPYNLSMAVLFLREASLPCTEQQTEALTKRLSRPEAFGPVSSWGPEVFTEIGTLAVGLEDMVLSALVQEQMEGITPEAIALMAPGKLAVVFSAVQLSWLSAEQAWAVTDEQWAELDTGQRRAVGLARYEGDVLLELRGRNSAPEALNTGSFTVRLLALCLLLWQLF</sequence>
<accession>A0A4U5U726</accession>
<dbReference type="GO" id="GO:0060091">
    <property type="term" value="C:kinocilium"/>
    <property type="evidence" value="ECO:0007669"/>
    <property type="project" value="TreeGrafter"/>
</dbReference>
<dbReference type="STRING" id="240159.A0A4U5U726"/>
<dbReference type="EMBL" id="CM014081">
    <property type="protein sequence ID" value="TKS70097.1"/>
    <property type="molecule type" value="Genomic_DNA"/>
</dbReference>
<keyword evidence="2" id="KW-0325">Glycoprotein</keyword>
<evidence type="ECO:0000256" key="3">
    <source>
        <dbReference type="SAM" id="MobiDB-lite"/>
    </source>
</evidence>
<dbReference type="PANTHER" id="PTHR23412:SF14">
    <property type="entry name" value="STEREOCILIN-RELATED"/>
    <property type="match status" value="1"/>
</dbReference>
<protein>
    <submittedName>
        <fullName evidence="5">Putative stereocilin-like protein</fullName>
    </submittedName>
</protein>
<dbReference type="InterPro" id="IPR026664">
    <property type="entry name" value="Stereocilin-rel"/>
</dbReference>
<gene>
    <name evidence="5" type="ORF">D9C73_004164</name>
</gene>
<dbReference type="InterPro" id="IPR048992">
    <property type="entry name" value="Stereocilin_LRR"/>
</dbReference>
<evidence type="ECO:0000256" key="1">
    <source>
        <dbReference type="ARBA" id="ARBA00022729"/>
    </source>
</evidence>
<keyword evidence="6" id="KW-1185">Reference proteome</keyword>
<dbReference type="PANTHER" id="PTHR23412">
    <property type="entry name" value="STEREOCILIN RELATED"/>
    <property type="match status" value="1"/>
</dbReference>
<dbReference type="GO" id="GO:0009986">
    <property type="term" value="C:cell surface"/>
    <property type="evidence" value="ECO:0007669"/>
    <property type="project" value="TreeGrafter"/>
</dbReference>
<feature type="domain" description="Stereocilin LRR" evidence="4">
    <location>
        <begin position="741"/>
        <end position="1130"/>
    </location>
</feature>
<organism evidence="5 6">
    <name type="scientific">Collichthys lucidus</name>
    <name type="common">Big head croaker</name>
    <name type="synonym">Sciaena lucida</name>
    <dbReference type="NCBI Taxonomy" id="240159"/>
    <lineage>
        <taxon>Eukaryota</taxon>
        <taxon>Metazoa</taxon>
        <taxon>Chordata</taxon>
        <taxon>Craniata</taxon>
        <taxon>Vertebrata</taxon>
        <taxon>Euteleostomi</taxon>
        <taxon>Actinopterygii</taxon>
        <taxon>Neopterygii</taxon>
        <taxon>Teleostei</taxon>
        <taxon>Neoteleostei</taxon>
        <taxon>Acanthomorphata</taxon>
        <taxon>Eupercaria</taxon>
        <taxon>Sciaenidae</taxon>
        <taxon>Collichthys</taxon>
    </lineage>
</organism>
<dbReference type="Pfam" id="PF21058">
    <property type="entry name" value="Stereocilin"/>
    <property type="match status" value="1"/>
</dbReference>
<keyword evidence="1" id="KW-0732">Signal</keyword>
<evidence type="ECO:0000313" key="6">
    <source>
        <dbReference type="Proteomes" id="UP000298787"/>
    </source>
</evidence>
<evidence type="ECO:0000313" key="5">
    <source>
        <dbReference type="EMBL" id="TKS70097.1"/>
    </source>
</evidence>
<proteinExistence type="predicted"/>
<evidence type="ECO:0000259" key="4">
    <source>
        <dbReference type="Pfam" id="PF21058"/>
    </source>
</evidence>
<reference evidence="5 6" key="1">
    <citation type="submission" date="2019-01" db="EMBL/GenBank/DDBJ databases">
        <title>Genome Assembly of Collichthys lucidus.</title>
        <authorList>
            <person name="Cai M."/>
            <person name="Xiao S."/>
        </authorList>
    </citation>
    <scope>NUCLEOTIDE SEQUENCE [LARGE SCALE GENOMIC DNA]</scope>
    <source>
        <strain evidence="5">JT15FE1705JMU</strain>
        <tissue evidence="5">Muscle</tissue>
    </source>
</reference>
<feature type="region of interest" description="Disordered" evidence="3">
    <location>
        <begin position="323"/>
        <end position="379"/>
    </location>
</feature>
<dbReference type="GO" id="GO:0007160">
    <property type="term" value="P:cell-matrix adhesion"/>
    <property type="evidence" value="ECO:0007669"/>
    <property type="project" value="TreeGrafter"/>
</dbReference>